<dbReference type="GO" id="GO:0015074">
    <property type="term" value="P:DNA integration"/>
    <property type="evidence" value="ECO:0007669"/>
    <property type="project" value="InterPro"/>
</dbReference>
<evidence type="ECO:0000313" key="3">
    <source>
        <dbReference type="Proteomes" id="UP000708208"/>
    </source>
</evidence>
<dbReference type="OrthoDB" id="5984724at2759"/>
<dbReference type="PROSITE" id="PS50994">
    <property type="entry name" value="INTEGRASE"/>
    <property type="match status" value="1"/>
</dbReference>
<dbReference type="Pfam" id="PF00665">
    <property type="entry name" value="rve"/>
    <property type="match status" value="1"/>
</dbReference>
<dbReference type="PANTHER" id="PTHR47331:SF1">
    <property type="entry name" value="GAG-LIKE PROTEIN"/>
    <property type="match status" value="1"/>
</dbReference>
<protein>
    <recommendedName>
        <fullName evidence="1">Integrase catalytic domain-containing protein</fullName>
    </recommendedName>
</protein>
<reference evidence="2" key="1">
    <citation type="submission" date="2021-06" db="EMBL/GenBank/DDBJ databases">
        <authorList>
            <person name="Hodson N. C."/>
            <person name="Mongue J. A."/>
            <person name="Jaron S. K."/>
        </authorList>
    </citation>
    <scope>NUCLEOTIDE SEQUENCE</scope>
</reference>
<dbReference type="AlphaFoldDB" id="A0A8J2Q364"/>
<organism evidence="2 3">
    <name type="scientific">Allacma fusca</name>
    <dbReference type="NCBI Taxonomy" id="39272"/>
    <lineage>
        <taxon>Eukaryota</taxon>
        <taxon>Metazoa</taxon>
        <taxon>Ecdysozoa</taxon>
        <taxon>Arthropoda</taxon>
        <taxon>Hexapoda</taxon>
        <taxon>Collembola</taxon>
        <taxon>Symphypleona</taxon>
        <taxon>Sminthuridae</taxon>
        <taxon>Allacma</taxon>
    </lineage>
</organism>
<comment type="caution">
    <text evidence="2">The sequence shown here is derived from an EMBL/GenBank/DDBJ whole genome shotgun (WGS) entry which is preliminary data.</text>
</comment>
<gene>
    <name evidence="2" type="ORF">AFUS01_LOCUS41418</name>
</gene>
<feature type="domain" description="Integrase catalytic" evidence="1">
    <location>
        <begin position="1"/>
        <end position="95"/>
    </location>
</feature>
<dbReference type="InterPro" id="IPR001584">
    <property type="entry name" value="Integrase_cat-core"/>
</dbReference>
<proteinExistence type="predicted"/>
<sequence>MTRPFTNVGVDFAGPVILKLSMGRGPKTMKAYIAVFVCFCTKAVNLELVSDLTTASFLASLRRFTARRGLPKTISSDNGSNFVGAKRELQEILAI</sequence>
<dbReference type="EMBL" id="CAJVCH010561581">
    <property type="protein sequence ID" value="CAG7831691.1"/>
    <property type="molecule type" value="Genomic_DNA"/>
</dbReference>
<dbReference type="Proteomes" id="UP000708208">
    <property type="component" value="Unassembled WGS sequence"/>
</dbReference>
<feature type="non-terminal residue" evidence="2">
    <location>
        <position position="95"/>
    </location>
</feature>
<evidence type="ECO:0000313" key="2">
    <source>
        <dbReference type="EMBL" id="CAG7831691.1"/>
    </source>
</evidence>
<name>A0A8J2Q364_9HEXA</name>
<evidence type="ECO:0000259" key="1">
    <source>
        <dbReference type="PROSITE" id="PS50994"/>
    </source>
</evidence>
<keyword evidence="3" id="KW-1185">Reference proteome</keyword>
<accession>A0A8J2Q364</accession>
<dbReference type="PANTHER" id="PTHR47331">
    <property type="entry name" value="PHD-TYPE DOMAIN-CONTAINING PROTEIN"/>
    <property type="match status" value="1"/>
</dbReference>